<feature type="binding site" evidence="4">
    <location>
        <position position="136"/>
    </location>
    <ligand>
        <name>a divalent metal cation</name>
        <dbReference type="ChEBI" id="CHEBI:60240"/>
        <label>2</label>
    </ligand>
</feature>
<accession>A0AAF0D2X3</accession>
<organism evidence="5 6">
    <name type="scientific">Odinarchaeota yellowstonii (strain LCB_4)</name>
    <dbReference type="NCBI Taxonomy" id="1841599"/>
    <lineage>
        <taxon>Archaea</taxon>
        <taxon>Promethearchaeati</taxon>
        <taxon>Candidatus Odinarchaeota</taxon>
        <taxon>Candidatus Odinarchaeia</taxon>
        <taxon>Candidatus Odinarchaeales</taxon>
        <taxon>Candidatus Odinarchaeaceae</taxon>
        <taxon>Candidatus Odinarchaeum</taxon>
    </lineage>
</organism>
<feature type="binding site" evidence="4">
    <location>
        <position position="207"/>
    </location>
    <ligand>
        <name>a divalent metal cation</name>
        <dbReference type="ChEBI" id="CHEBI:60240"/>
        <label>1</label>
    </ligand>
</feature>
<dbReference type="Gene3D" id="3.20.20.140">
    <property type="entry name" value="Metal-dependent hydrolases"/>
    <property type="match status" value="1"/>
</dbReference>
<dbReference type="PROSITE" id="PS01091">
    <property type="entry name" value="TATD_3"/>
    <property type="match status" value="1"/>
</dbReference>
<evidence type="ECO:0000256" key="4">
    <source>
        <dbReference type="PIRSR" id="PIRSR005902-1"/>
    </source>
</evidence>
<reference evidence="5" key="1">
    <citation type="journal article" date="2017" name="Nature">
        <title>Asgard archaea illuminate the origin of eukaryotic cellular complexity.</title>
        <authorList>
            <person name="Zaremba-Niedzwiedzka K."/>
            <person name="Caceres E.F."/>
            <person name="Saw J.H."/>
            <person name="Backstrom D."/>
            <person name="Juzokaite L."/>
            <person name="Vancaester E."/>
            <person name="Seitz K.W."/>
            <person name="Anantharaman K."/>
            <person name="Starnawski P."/>
            <person name="Kjeldsen K.U."/>
            <person name="Scott M.B."/>
            <person name="Nunoura T."/>
            <person name="Banfield J.F."/>
            <person name="Schramm A."/>
            <person name="Baker B.J."/>
            <person name="Spang A."/>
            <person name="Ettema T.J.G."/>
        </authorList>
    </citation>
    <scope>NUCLEOTIDE SEQUENCE</scope>
    <source>
        <strain evidence="5">LCB_4</strain>
    </source>
</reference>
<dbReference type="InterPro" id="IPR001130">
    <property type="entry name" value="TatD-like"/>
</dbReference>
<evidence type="ECO:0000256" key="3">
    <source>
        <dbReference type="ARBA" id="ARBA00022801"/>
    </source>
</evidence>
<evidence type="ECO:0000313" key="5">
    <source>
        <dbReference type="EMBL" id="WEU40640.1"/>
    </source>
</evidence>
<evidence type="ECO:0000256" key="2">
    <source>
        <dbReference type="ARBA" id="ARBA00022723"/>
    </source>
</evidence>
<gene>
    <name evidence="5" type="ORF">OdinLCB4_001540</name>
</gene>
<keyword evidence="3 5" id="KW-0378">Hydrolase</keyword>
<dbReference type="GO" id="GO:0016788">
    <property type="term" value="F:hydrolase activity, acting on ester bonds"/>
    <property type="evidence" value="ECO:0007669"/>
    <property type="project" value="InterPro"/>
</dbReference>
<feature type="binding site" evidence="4">
    <location>
        <position position="12"/>
    </location>
    <ligand>
        <name>a divalent metal cation</name>
        <dbReference type="ChEBI" id="CHEBI:60240"/>
        <label>1</label>
    </ligand>
</feature>
<dbReference type="EMBL" id="CP091871">
    <property type="protein sequence ID" value="WEU40640.1"/>
    <property type="molecule type" value="Genomic_DNA"/>
</dbReference>
<reference evidence="5" key="2">
    <citation type="journal article" date="2022" name="Nat. Microbiol.">
        <title>A closed Candidatus Odinarchaeum chromosome exposes Asgard archaeal viruses.</title>
        <authorList>
            <person name="Tamarit D."/>
            <person name="Caceres E.F."/>
            <person name="Krupovic M."/>
            <person name="Nijland R."/>
            <person name="Eme L."/>
            <person name="Robinson N.P."/>
            <person name="Ettema T.J.G."/>
        </authorList>
    </citation>
    <scope>NUCLEOTIDE SEQUENCE</scope>
    <source>
        <strain evidence="5">LCB_4</strain>
    </source>
</reference>
<dbReference type="InterPro" id="IPR032466">
    <property type="entry name" value="Metal_Hydrolase"/>
</dbReference>
<dbReference type="Pfam" id="PF01026">
    <property type="entry name" value="TatD_DNase"/>
    <property type="match status" value="1"/>
</dbReference>
<dbReference type="AlphaFoldDB" id="A0AAF0D2X3"/>
<protein>
    <submittedName>
        <fullName evidence="5">TatD family hydrolase</fullName>
    </submittedName>
</protein>
<feature type="binding site" evidence="4">
    <location>
        <position position="159"/>
    </location>
    <ligand>
        <name>a divalent metal cation</name>
        <dbReference type="ChEBI" id="CHEBI:60240"/>
        <label>2</label>
    </ligand>
</feature>
<keyword evidence="2 4" id="KW-0479">Metal-binding</keyword>
<proteinExistence type="inferred from homology"/>
<dbReference type="KEGG" id="oyw:OdinLCB4_001540"/>
<dbReference type="InterPro" id="IPR018228">
    <property type="entry name" value="DNase_TatD-rel_CS"/>
</dbReference>
<dbReference type="PANTHER" id="PTHR46317:SF1">
    <property type="entry name" value="HYDROLASE, TATD FAMILY"/>
    <property type="match status" value="1"/>
</dbReference>
<comment type="similarity">
    <text evidence="1">Belongs to the metallo-dependent hydrolases superfamily. TatD-type hydrolase family.</text>
</comment>
<feature type="binding site" evidence="4">
    <location>
        <position position="98"/>
    </location>
    <ligand>
        <name>a divalent metal cation</name>
        <dbReference type="ChEBI" id="CHEBI:60240"/>
        <label>1</label>
    </ligand>
</feature>
<evidence type="ECO:0000256" key="1">
    <source>
        <dbReference type="ARBA" id="ARBA00009275"/>
    </source>
</evidence>
<dbReference type="PIRSF" id="PIRSF005902">
    <property type="entry name" value="DNase_TatD"/>
    <property type="match status" value="1"/>
</dbReference>
<dbReference type="GO" id="GO:0046872">
    <property type="term" value="F:metal ion binding"/>
    <property type="evidence" value="ECO:0007669"/>
    <property type="project" value="UniProtKB-KW"/>
</dbReference>
<evidence type="ECO:0000313" key="6">
    <source>
        <dbReference type="Proteomes" id="UP000186851"/>
    </source>
</evidence>
<name>A0AAF0D2X3_ODILC</name>
<dbReference type="PANTHER" id="PTHR46317">
    <property type="entry name" value="HYDROLASE OF PHP SUPERFAMILY-RELATED PROTEIN"/>
    <property type="match status" value="1"/>
</dbReference>
<dbReference type="CDD" id="cd01310">
    <property type="entry name" value="TatD_DNAse"/>
    <property type="match status" value="1"/>
</dbReference>
<dbReference type="SUPFAM" id="SSF51556">
    <property type="entry name" value="Metallo-dependent hydrolases"/>
    <property type="match status" value="1"/>
</dbReference>
<sequence length="260" mass="29290">MPFYKLIDAHCHVFSNEFDDDRLNVLQKAYKTGVIGIIESALDLKTAFKVLNELKKPSTNLKIYLAVGLNPCCVTGYSFNEAYSFIEANSSDITAIGEVGLDFYLMQDSIGREKQISYFKRFISLSKEMNLPIIVHSRSAGKYAIQILVEEKAEKVLLHAFDGSFKSAKSGVENGFFFSIPPSISYSVQKQKLVEKLPLEQILLETDAPSLSPYKNIRNTPENLIISLREVAKIKKIDLTEVAETTFKNTVKLFNIRNLS</sequence>
<feature type="binding site" evidence="4">
    <location>
        <position position="10"/>
    </location>
    <ligand>
        <name>a divalent metal cation</name>
        <dbReference type="ChEBI" id="CHEBI:60240"/>
        <label>1</label>
    </ligand>
</feature>
<dbReference type="Proteomes" id="UP000186851">
    <property type="component" value="Chromosome"/>
</dbReference>